<keyword evidence="2" id="KW-1185">Reference proteome</keyword>
<organism evidence="1 2">
    <name type="scientific">Zingiber officinale</name>
    <name type="common">Ginger</name>
    <name type="synonym">Amomum zingiber</name>
    <dbReference type="NCBI Taxonomy" id="94328"/>
    <lineage>
        <taxon>Eukaryota</taxon>
        <taxon>Viridiplantae</taxon>
        <taxon>Streptophyta</taxon>
        <taxon>Embryophyta</taxon>
        <taxon>Tracheophyta</taxon>
        <taxon>Spermatophyta</taxon>
        <taxon>Magnoliopsida</taxon>
        <taxon>Liliopsida</taxon>
        <taxon>Zingiberales</taxon>
        <taxon>Zingiberaceae</taxon>
        <taxon>Zingiber</taxon>
    </lineage>
</organism>
<name>A0A8J5HH97_ZINOF</name>
<gene>
    <name evidence="1" type="ORF">ZIOFF_009373</name>
</gene>
<dbReference type="AlphaFoldDB" id="A0A8J5HH97"/>
<dbReference type="EMBL" id="JACMSC010000003">
    <property type="protein sequence ID" value="KAG6527276.1"/>
    <property type="molecule type" value="Genomic_DNA"/>
</dbReference>
<proteinExistence type="predicted"/>
<dbReference type="Proteomes" id="UP000734854">
    <property type="component" value="Unassembled WGS sequence"/>
</dbReference>
<reference evidence="1 2" key="1">
    <citation type="submission" date="2020-08" db="EMBL/GenBank/DDBJ databases">
        <title>Plant Genome Project.</title>
        <authorList>
            <person name="Zhang R.-G."/>
        </authorList>
    </citation>
    <scope>NUCLEOTIDE SEQUENCE [LARGE SCALE GENOMIC DNA]</scope>
    <source>
        <tissue evidence="1">Rhizome</tissue>
    </source>
</reference>
<comment type="caution">
    <text evidence="1">The sequence shown here is derived from an EMBL/GenBank/DDBJ whole genome shotgun (WGS) entry which is preliminary data.</text>
</comment>
<protein>
    <submittedName>
        <fullName evidence="1">Uncharacterized protein</fullName>
    </submittedName>
</protein>
<evidence type="ECO:0000313" key="2">
    <source>
        <dbReference type="Proteomes" id="UP000734854"/>
    </source>
</evidence>
<sequence length="180" mass="19076">MASEASSSSSSLPSPTQRRVAAAEVWKDISLNSLNNRDTPSKPDPLFLRCFLISCSDARPASDSADAGNAYTNELEKEVDHLLKENRRLKMKYEEFGSGVGEGGGPRERVVVGKVFGEFTSSGGAYGGLSEAHAKVHEVGGKQLEAVVEAVTGWITVLGPSLEVGPRVSSADNTGWSMSC</sequence>
<evidence type="ECO:0000313" key="1">
    <source>
        <dbReference type="EMBL" id="KAG6527276.1"/>
    </source>
</evidence>
<accession>A0A8J5HH97</accession>